<dbReference type="OrthoDB" id="9790669at2"/>
<dbReference type="InterPro" id="IPR050595">
    <property type="entry name" value="Bact_response_regulator"/>
</dbReference>
<evidence type="ECO:0000313" key="5">
    <source>
        <dbReference type="Proteomes" id="UP000290253"/>
    </source>
</evidence>
<dbReference type="PANTHER" id="PTHR44591">
    <property type="entry name" value="STRESS RESPONSE REGULATOR PROTEIN 1"/>
    <property type="match status" value="1"/>
</dbReference>
<dbReference type="PROSITE" id="PS50110">
    <property type="entry name" value="RESPONSE_REGULATORY"/>
    <property type="match status" value="1"/>
</dbReference>
<feature type="modified residue" description="4-aspartylphosphate" evidence="2">
    <location>
        <position position="54"/>
    </location>
</feature>
<evidence type="ECO:0000259" key="3">
    <source>
        <dbReference type="PROSITE" id="PS50110"/>
    </source>
</evidence>
<dbReference type="RefSeq" id="WP_129206566.1">
    <property type="nucleotide sequence ID" value="NZ_BMGU01000001.1"/>
</dbReference>
<dbReference type="CDD" id="cd17552">
    <property type="entry name" value="REC_RR468-like"/>
    <property type="match status" value="1"/>
</dbReference>
<accession>A0A4Q1SHH5</accession>
<reference evidence="4 5" key="1">
    <citation type="journal article" date="2016" name="Int. J. Syst. Evol. Microbiol.">
        <title>Acidipila dinghuensis sp. nov., an acidobacterium isolated from forest soil.</title>
        <authorList>
            <person name="Jiang Y.W."/>
            <person name="Wang J."/>
            <person name="Chen M.H."/>
            <person name="Lv Y.Y."/>
            <person name="Qiu L.H."/>
        </authorList>
    </citation>
    <scope>NUCLEOTIDE SEQUENCE [LARGE SCALE GENOMIC DNA]</scope>
    <source>
        <strain evidence="4 5">DHOF10</strain>
    </source>
</reference>
<evidence type="ECO:0000313" key="4">
    <source>
        <dbReference type="EMBL" id="RXS96783.1"/>
    </source>
</evidence>
<dbReference type="Gene3D" id="3.40.50.2300">
    <property type="match status" value="1"/>
</dbReference>
<organism evidence="4 5">
    <name type="scientific">Silvibacterium dinghuense</name>
    <dbReference type="NCBI Taxonomy" id="1560006"/>
    <lineage>
        <taxon>Bacteria</taxon>
        <taxon>Pseudomonadati</taxon>
        <taxon>Acidobacteriota</taxon>
        <taxon>Terriglobia</taxon>
        <taxon>Terriglobales</taxon>
        <taxon>Acidobacteriaceae</taxon>
        <taxon>Silvibacterium</taxon>
    </lineage>
</organism>
<comment type="caution">
    <text evidence="4">The sequence shown here is derived from an EMBL/GenBank/DDBJ whole genome shotgun (WGS) entry which is preliminary data.</text>
</comment>
<dbReference type="EMBL" id="SDMK01000001">
    <property type="protein sequence ID" value="RXS96783.1"/>
    <property type="molecule type" value="Genomic_DNA"/>
</dbReference>
<dbReference type="InterPro" id="IPR011006">
    <property type="entry name" value="CheY-like_superfamily"/>
</dbReference>
<dbReference type="AlphaFoldDB" id="A0A4Q1SHH5"/>
<dbReference type="Pfam" id="PF00072">
    <property type="entry name" value="Response_reg"/>
    <property type="match status" value="1"/>
</dbReference>
<gene>
    <name evidence="4" type="ORF">ESZ00_02200</name>
</gene>
<feature type="domain" description="Response regulatory" evidence="3">
    <location>
        <begin position="4"/>
        <end position="121"/>
    </location>
</feature>
<evidence type="ECO:0000256" key="2">
    <source>
        <dbReference type="PROSITE-ProRule" id="PRU00169"/>
    </source>
</evidence>
<dbReference type="SUPFAM" id="SSF52172">
    <property type="entry name" value="CheY-like"/>
    <property type="match status" value="1"/>
</dbReference>
<keyword evidence="5" id="KW-1185">Reference proteome</keyword>
<evidence type="ECO:0000256" key="1">
    <source>
        <dbReference type="ARBA" id="ARBA00022553"/>
    </source>
</evidence>
<name>A0A4Q1SHH5_9BACT</name>
<dbReference type="Proteomes" id="UP000290253">
    <property type="component" value="Unassembled WGS sequence"/>
</dbReference>
<dbReference type="SMART" id="SM00448">
    <property type="entry name" value="REC"/>
    <property type="match status" value="1"/>
</dbReference>
<sequence length="126" mass="13721">MSRRILIIDDDDDIREVAGLTLEMIGGWTVLTANSGSNGIERARQEKPDAILLDVMMPGMDGPTTFQEMQKIPEIAQIPVILLTAKVQGADQKRFASLGVAAILLKPFDPMTLVQQISDALGWSAE</sequence>
<dbReference type="GO" id="GO:0000160">
    <property type="term" value="P:phosphorelay signal transduction system"/>
    <property type="evidence" value="ECO:0007669"/>
    <property type="project" value="InterPro"/>
</dbReference>
<proteinExistence type="predicted"/>
<protein>
    <submittedName>
        <fullName evidence="4">Response regulator</fullName>
    </submittedName>
</protein>
<keyword evidence="1 2" id="KW-0597">Phosphoprotein</keyword>
<dbReference type="PANTHER" id="PTHR44591:SF22">
    <property type="entry name" value="CHEY SUBFAMILY"/>
    <property type="match status" value="1"/>
</dbReference>
<dbReference type="InterPro" id="IPR001789">
    <property type="entry name" value="Sig_transdc_resp-reg_receiver"/>
</dbReference>